<dbReference type="AlphaFoldDB" id="F8A114"/>
<keyword evidence="3 4" id="KW-0326">Glycosidase</keyword>
<dbReference type="InterPro" id="IPR013148">
    <property type="entry name" value="Glyco_hydro_32_N"/>
</dbReference>
<dbReference type="InterPro" id="IPR001362">
    <property type="entry name" value="Glyco_hydro_32"/>
</dbReference>
<dbReference type="Gene3D" id="2.60.120.560">
    <property type="entry name" value="Exo-inulinase, domain 1"/>
    <property type="match status" value="1"/>
</dbReference>
<evidence type="ECO:0000256" key="1">
    <source>
        <dbReference type="ARBA" id="ARBA00009902"/>
    </source>
</evidence>
<dbReference type="RefSeq" id="WP_013884290.1">
    <property type="nucleotide sequence ID" value="NC_015671.1"/>
</dbReference>
<dbReference type="PANTHER" id="PTHR42800">
    <property type="entry name" value="EXOINULINASE INUD (AFU_ORTHOLOGUE AFUA_5G00480)"/>
    <property type="match status" value="1"/>
</dbReference>
<dbReference type="SMART" id="SM00640">
    <property type="entry name" value="Glyco_32"/>
    <property type="match status" value="1"/>
</dbReference>
<dbReference type="SUPFAM" id="SSF49899">
    <property type="entry name" value="Concanavalin A-like lectins/glucanases"/>
    <property type="match status" value="1"/>
</dbReference>
<dbReference type="KEGG" id="cga:Celgi_2272"/>
<dbReference type="CDD" id="cd18622">
    <property type="entry name" value="GH32_Inu-like"/>
    <property type="match status" value="1"/>
</dbReference>
<dbReference type="GO" id="GO:0005987">
    <property type="term" value="P:sucrose catabolic process"/>
    <property type="evidence" value="ECO:0007669"/>
    <property type="project" value="TreeGrafter"/>
</dbReference>
<accession>F8A114</accession>
<protein>
    <submittedName>
        <fullName evidence="7">Glycosyl hydrolase family 32 domain protein</fullName>
    </submittedName>
</protein>
<comment type="similarity">
    <text evidence="1 4">Belongs to the glycosyl hydrolase 32 family.</text>
</comment>
<evidence type="ECO:0000313" key="7">
    <source>
        <dbReference type="EMBL" id="AEI12772.1"/>
    </source>
</evidence>
<dbReference type="PANTHER" id="PTHR42800:SF1">
    <property type="entry name" value="EXOINULINASE INUD (AFU_ORTHOLOGUE AFUA_5G00480)"/>
    <property type="match status" value="1"/>
</dbReference>
<dbReference type="SUPFAM" id="SSF75005">
    <property type="entry name" value="Arabinanase/levansucrase/invertase"/>
    <property type="match status" value="1"/>
</dbReference>
<dbReference type="HOGENOM" id="CLU_001528_3_0_11"/>
<evidence type="ECO:0000313" key="8">
    <source>
        <dbReference type="Proteomes" id="UP000000485"/>
    </source>
</evidence>
<name>F8A114_CELGA</name>
<feature type="domain" description="Glycosyl hydrolase family 32 N-terminal" evidence="5">
    <location>
        <begin position="8"/>
        <end position="311"/>
    </location>
</feature>
<evidence type="ECO:0000259" key="6">
    <source>
        <dbReference type="Pfam" id="PF08244"/>
    </source>
</evidence>
<dbReference type="InterPro" id="IPR023296">
    <property type="entry name" value="Glyco_hydro_beta-prop_sf"/>
</dbReference>
<evidence type="ECO:0000256" key="2">
    <source>
        <dbReference type="ARBA" id="ARBA00022801"/>
    </source>
</evidence>
<evidence type="ECO:0000256" key="4">
    <source>
        <dbReference type="RuleBase" id="RU362110"/>
    </source>
</evidence>
<dbReference type="Pfam" id="PF00251">
    <property type="entry name" value="Glyco_hydro_32N"/>
    <property type="match status" value="1"/>
</dbReference>
<reference evidence="8" key="1">
    <citation type="submission" date="2011-04" db="EMBL/GenBank/DDBJ databases">
        <title>Complete sequence of Cellvibrio gilvus ATCC 13127.</title>
        <authorList>
            <person name="Lucas S."/>
            <person name="Han J."/>
            <person name="Lapidus A."/>
            <person name="Cheng J.-F."/>
            <person name="Goodwin L."/>
            <person name="Pitluck S."/>
            <person name="Peters L."/>
            <person name="Munk A."/>
            <person name="Detter J.C."/>
            <person name="Han C."/>
            <person name="Tapia R."/>
            <person name="Land M."/>
            <person name="Hauser L."/>
            <person name="Kyrpides N."/>
            <person name="Ivanova N."/>
            <person name="Ovchinnikova G."/>
            <person name="Pagani I."/>
            <person name="Mead D."/>
            <person name="Brumm P."/>
            <person name="Woyke T."/>
        </authorList>
    </citation>
    <scope>NUCLEOTIDE SEQUENCE [LARGE SCALE GENOMIC DNA]</scope>
    <source>
        <strain evidence="8">ATCC 13127 / NRRL B-14078</strain>
    </source>
</reference>
<feature type="domain" description="Glycosyl hydrolase family 32 C-terminal" evidence="6">
    <location>
        <begin position="342"/>
        <end position="424"/>
    </location>
</feature>
<dbReference type="STRING" id="593907.Celgi_2272"/>
<organism evidence="7 8">
    <name type="scientific">Cellulomonas gilvus (strain ATCC 13127 / NRRL B-14078)</name>
    <name type="common">Cellvibrio gilvus</name>
    <dbReference type="NCBI Taxonomy" id="593907"/>
    <lineage>
        <taxon>Bacteria</taxon>
        <taxon>Bacillati</taxon>
        <taxon>Actinomycetota</taxon>
        <taxon>Actinomycetes</taxon>
        <taxon>Micrococcales</taxon>
        <taxon>Cellulomonadaceae</taxon>
        <taxon>Cellulomonas</taxon>
    </lineage>
</organism>
<keyword evidence="2 4" id="KW-0378">Hydrolase</keyword>
<dbReference type="EMBL" id="CP002665">
    <property type="protein sequence ID" value="AEI12772.1"/>
    <property type="molecule type" value="Genomic_DNA"/>
</dbReference>
<dbReference type="OrthoDB" id="9776657at2"/>
<evidence type="ECO:0000256" key="3">
    <source>
        <dbReference type="ARBA" id="ARBA00023295"/>
    </source>
</evidence>
<dbReference type="Proteomes" id="UP000000485">
    <property type="component" value="Chromosome"/>
</dbReference>
<evidence type="ECO:0000259" key="5">
    <source>
        <dbReference type="Pfam" id="PF00251"/>
    </source>
</evidence>
<gene>
    <name evidence="7" type="ordered locus">Celgi_2272</name>
</gene>
<keyword evidence="8" id="KW-1185">Reference proteome</keyword>
<dbReference type="Gene3D" id="2.115.10.20">
    <property type="entry name" value="Glycosyl hydrolase domain, family 43"/>
    <property type="match status" value="1"/>
</dbReference>
<dbReference type="InterPro" id="IPR013189">
    <property type="entry name" value="Glyco_hydro_32_C"/>
</dbReference>
<sequence length="442" mass="47783">MAVWPVAHFTTGATWMNDPNGMIHRDGVWHLYLQHNPHGRDWGSIGWGHATSSDLLTWTWRGHALPATPDEMSFSGCVVADPLDTAGLATPADGPRGPLVAVFTSHHEPGSPRAGTETQSLAVSHDEGATFTRIADNPVLDLGKQDSRDPKVRWDAAARRWLMALAEPLERRIAFWTSPDLRTWTWLSAFGPHGSVEGAWECPDLVHVPVAGTDERAWVLLVNVDRGGPQGGGSATQYVVGDFDGTTFRARHDDVRWLDHGHDHYAAVTFTDAPDGRVVALAWAGSWLYARDLLDEPWGATMTLARDLELVPSAEGGPVLRSTPVLPAATPPGLVVHRARAARGDARTFVLHAAQDPGTALHLEVAGGRLVVDRSRCAPRAVPATLHRAAVDLPDRDVDLLVVADAGIVEVFVDDGRLTLTEQVARGALLDTFVDHGCPPRT</sequence>
<dbReference type="Pfam" id="PF08244">
    <property type="entry name" value="Glyco_hydro_32C"/>
    <property type="match status" value="1"/>
</dbReference>
<dbReference type="GO" id="GO:0005737">
    <property type="term" value="C:cytoplasm"/>
    <property type="evidence" value="ECO:0007669"/>
    <property type="project" value="TreeGrafter"/>
</dbReference>
<dbReference type="InterPro" id="IPR013320">
    <property type="entry name" value="ConA-like_dom_sf"/>
</dbReference>
<dbReference type="eggNOG" id="COG1621">
    <property type="taxonomic scope" value="Bacteria"/>
</dbReference>
<dbReference type="GO" id="GO:0004575">
    <property type="term" value="F:sucrose alpha-glucosidase activity"/>
    <property type="evidence" value="ECO:0007669"/>
    <property type="project" value="TreeGrafter"/>
</dbReference>
<proteinExistence type="inferred from homology"/>